<dbReference type="InterPro" id="IPR029024">
    <property type="entry name" value="TerB-like"/>
</dbReference>
<comment type="caution">
    <text evidence="2">The sequence shown here is derived from an EMBL/GenBank/DDBJ whole genome shotgun (WGS) entry which is preliminary data.</text>
</comment>
<accession>A0A426RY09</accession>
<dbReference type="SUPFAM" id="SSF158682">
    <property type="entry name" value="TerB-like"/>
    <property type="match status" value="1"/>
</dbReference>
<evidence type="ECO:0000313" key="2">
    <source>
        <dbReference type="EMBL" id="RRQ80628.1"/>
    </source>
</evidence>
<gene>
    <name evidence="2" type="ORF">CQW44_31750</name>
</gene>
<keyword evidence="3" id="KW-1185">Reference proteome</keyword>
<dbReference type="InterPro" id="IPR007791">
    <property type="entry name" value="DjlA_N"/>
</dbReference>
<feature type="domain" description="Co-chaperone DjlA N-terminal" evidence="1">
    <location>
        <begin position="38"/>
        <end position="135"/>
    </location>
</feature>
<evidence type="ECO:0000259" key="1">
    <source>
        <dbReference type="Pfam" id="PF05099"/>
    </source>
</evidence>
<dbReference type="EMBL" id="PDES01000016">
    <property type="protein sequence ID" value="RRQ80628.1"/>
    <property type="molecule type" value="Genomic_DNA"/>
</dbReference>
<evidence type="ECO:0000313" key="3">
    <source>
        <dbReference type="Proteomes" id="UP000276379"/>
    </source>
</evidence>
<protein>
    <recommendedName>
        <fullName evidence="1">Co-chaperone DjlA N-terminal domain-containing protein</fullName>
    </recommendedName>
</protein>
<sequence>MRGDVTTTRMVPMSDLCQDPYGLSAAPPEAFLNHGKALLVIAGADGEVSEAELARLVDHQRRMGAPEEVIGPYEEFAHRRAELMDLLPAVRTDVDTWQAAPHLVHHAIQMCGADGVSAEAERAQVLRAARVMGVPGDIVLSPHALVDMERAAGDLRAVLFRVNGA</sequence>
<dbReference type="AlphaFoldDB" id="A0A426RY09"/>
<dbReference type="Proteomes" id="UP000276379">
    <property type="component" value="Unassembled WGS sequence"/>
</dbReference>
<dbReference type="Pfam" id="PF05099">
    <property type="entry name" value="TerB"/>
    <property type="match status" value="1"/>
</dbReference>
<organism evidence="2 3">
    <name type="scientific">Streptomyces griseofuscus</name>
    <dbReference type="NCBI Taxonomy" id="146922"/>
    <lineage>
        <taxon>Bacteria</taxon>
        <taxon>Bacillati</taxon>
        <taxon>Actinomycetota</taxon>
        <taxon>Actinomycetes</taxon>
        <taxon>Kitasatosporales</taxon>
        <taxon>Streptomycetaceae</taxon>
        <taxon>Streptomyces</taxon>
    </lineage>
</organism>
<dbReference type="Gene3D" id="1.10.3680.10">
    <property type="entry name" value="TerB-like"/>
    <property type="match status" value="1"/>
</dbReference>
<reference evidence="2 3" key="1">
    <citation type="submission" date="2017-10" db="EMBL/GenBank/DDBJ databases">
        <title>Draft genome of actinobacteria isolated from guarana (Paullinia cupana (Mart.) Ducke.</title>
        <authorList>
            <person name="Siqueira K.A."/>
            <person name="Liotti R.G."/>
            <person name="Mendes T.A."/>
            <person name="Soares M.A."/>
        </authorList>
    </citation>
    <scope>NUCLEOTIDE SEQUENCE [LARGE SCALE GENOMIC DNA]</scope>
    <source>
        <strain evidence="2 3">199</strain>
    </source>
</reference>
<name>A0A426RY09_9ACTN</name>
<proteinExistence type="predicted"/>